<organism evidence="1 2">
    <name type="scientific">Dentiscutata erythropus</name>
    <dbReference type="NCBI Taxonomy" id="1348616"/>
    <lineage>
        <taxon>Eukaryota</taxon>
        <taxon>Fungi</taxon>
        <taxon>Fungi incertae sedis</taxon>
        <taxon>Mucoromycota</taxon>
        <taxon>Glomeromycotina</taxon>
        <taxon>Glomeromycetes</taxon>
        <taxon>Diversisporales</taxon>
        <taxon>Gigasporaceae</taxon>
        <taxon>Dentiscutata</taxon>
    </lineage>
</organism>
<accession>A0A9N9DDD8</accession>
<name>A0A9N9DDD8_9GLOM</name>
<gene>
    <name evidence="1" type="ORF">DERYTH_LOCUS9342</name>
</gene>
<feature type="non-terminal residue" evidence="1">
    <location>
        <position position="1"/>
    </location>
</feature>
<comment type="caution">
    <text evidence="1">The sequence shown here is derived from an EMBL/GenBank/DDBJ whole genome shotgun (WGS) entry which is preliminary data.</text>
</comment>
<protein>
    <submittedName>
        <fullName evidence="1">1780_t:CDS:1</fullName>
    </submittedName>
</protein>
<dbReference type="EMBL" id="CAJVPY010005077">
    <property type="protein sequence ID" value="CAG8634860.1"/>
    <property type="molecule type" value="Genomic_DNA"/>
</dbReference>
<dbReference type="Proteomes" id="UP000789405">
    <property type="component" value="Unassembled WGS sequence"/>
</dbReference>
<keyword evidence="2" id="KW-1185">Reference proteome</keyword>
<evidence type="ECO:0000313" key="2">
    <source>
        <dbReference type="Proteomes" id="UP000789405"/>
    </source>
</evidence>
<proteinExistence type="predicted"/>
<reference evidence="1" key="1">
    <citation type="submission" date="2021-06" db="EMBL/GenBank/DDBJ databases">
        <authorList>
            <person name="Kallberg Y."/>
            <person name="Tangrot J."/>
            <person name="Rosling A."/>
        </authorList>
    </citation>
    <scope>NUCLEOTIDE SEQUENCE</scope>
    <source>
        <strain evidence="1">MA453B</strain>
    </source>
</reference>
<dbReference type="OrthoDB" id="2352067at2759"/>
<evidence type="ECO:0000313" key="1">
    <source>
        <dbReference type="EMBL" id="CAG8634860.1"/>
    </source>
</evidence>
<sequence length="110" mass="12967">IIAIARLHCPTFRSTEELARNYNGNNNISHFGALLLIIVPTCNSINIYRHNIIRKVAKYIWRNFSPYQKGFFTNLANRINRYLTRQRGGQTTDYSKQEAVNDFFYGYDFH</sequence>
<dbReference type="AlphaFoldDB" id="A0A9N9DDD8"/>